<dbReference type="EMBL" id="KQ085897">
    <property type="protein sequence ID" value="KLO18139.1"/>
    <property type="molecule type" value="Genomic_DNA"/>
</dbReference>
<feature type="compositionally biased region" description="Polar residues" evidence="1">
    <location>
        <begin position="11"/>
        <end position="22"/>
    </location>
</feature>
<feature type="compositionally biased region" description="Acidic residues" evidence="1">
    <location>
        <begin position="82"/>
        <end position="91"/>
    </location>
</feature>
<dbReference type="STRING" id="27342.A0A0H2S284"/>
<dbReference type="InParanoid" id="A0A0H2S284"/>
<evidence type="ECO:0000256" key="1">
    <source>
        <dbReference type="SAM" id="MobiDB-lite"/>
    </source>
</evidence>
<dbReference type="AlphaFoldDB" id="A0A0H2S284"/>
<feature type="region of interest" description="Disordered" evidence="1">
    <location>
        <begin position="1"/>
        <end position="105"/>
    </location>
</feature>
<proteinExistence type="predicted"/>
<reference evidence="2 3" key="1">
    <citation type="submission" date="2015-04" db="EMBL/GenBank/DDBJ databases">
        <title>Complete genome sequence of Schizopora paradoxa KUC8140, a cosmopolitan wood degrader in East Asia.</title>
        <authorList>
            <consortium name="DOE Joint Genome Institute"/>
            <person name="Min B."/>
            <person name="Park H."/>
            <person name="Jang Y."/>
            <person name="Kim J.-J."/>
            <person name="Kim K.H."/>
            <person name="Pangilinan J."/>
            <person name="Lipzen A."/>
            <person name="Riley R."/>
            <person name="Grigoriev I.V."/>
            <person name="Spatafora J.W."/>
            <person name="Choi I.-G."/>
        </authorList>
    </citation>
    <scope>NUCLEOTIDE SEQUENCE [LARGE SCALE GENOMIC DNA]</scope>
    <source>
        <strain evidence="2 3">KUC8140</strain>
    </source>
</reference>
<name>A0A0H2S284_9AGAM</name>
<accession>A0A0H2S284</accession>
<keyword evidence="3" id="KW-1185">Reference proteome</keyword>
<organism evidence="2 3">
    <name type="scientific">Schizopora paradoxa</name>
    <dbReference type="NCBI Taxonomy" id="27342"/>
    <lineage>
        <taxon>Eukaryota</taxon>
        <taxon>Fungi</taxon>
        <taxon>Dikarya</taxon>
        <taxon>Basidiomycota</taxon>
        <taxon>Agaricomycotina</taxon>
        <taxon>Agaricomycetes</taxon>
        <taxon>Hymenochaetales</taxon>
        <taxon>Schizoporaceae</taxon>
        <taxon>Schizopora</taxon>
    </lineage>
</organism>
<feature type="compositionally biased region" description="Low complexity" evidence="1">
    <location>
        <begin position="67"/>
        <end position="79"/>
    </location>
</feature>
<dbReference type="OrthoDB" id="3160134at2759"/>
<sequence>MYHAPTPSAPPSNAQLNTQTRQRGIKRTYDTHSASYAQGTALDPRLQQPSASPSPPPPAFRNEDGNENPSPSSSNTPSSDAGDFDEYEEGVESQTKRKKRTKHAPDALETQARALGRWFHFNLSVHKVLIEGTPLLGLPENTLNETQKYYKREIENLYEMIGEDIIVRERQLKGDHEVAQICEHGRKSTKGDDANKFKLYVAFLYPFQTKLPAGTSKGSRGFKHDDCAKLLCPIRYLDRLSEPTTRNGLRNGTIVPGPGDFPPFMYQDYQINKLDLTKGWLRSDLLIGCGRFIAIGPSHATIGEPSQSRRRGNAAIHGIYACNTRFIAYCCLIVHFSLSSQANFYSSDAGGNAKDRFPYTKFYACILKLISKLGKEYENSLIDFWNEKVFGGHIINDDAADETEDMDDTDDALQSDAMAMLRQVQSS</sequence>
<gene>
    <name evidence="2" type="ORF">SCHPADRAFT_899950</name>
</gene>
<dbReference type="Pfam" id="PF20414">
    <property type="entry name" value="DUF6698"/>
    <property type="match status" value="1"/>
</dbReference>
<evidence type="ECO:0000313" key="2">
    <source>
        <dbReference type="EMBL" id="KLO18139.1"/>
    </source>
</evidence>
<evidence type="ECO:0000313" key="3">
    <source>
        <dbReference type="Proteomes" id="UP000053477"/>
    </source>
</evidence>
<dbReference type="Proteomes" id="UP000053477">
    <property type="component" value="Unassembled WGS sequence"/>
</dbReference>
<protein>
    <submittedName>
        <fullName evidence="2">Uncharacterized protein</fullName>
    </submittedName>
</protein>
<dbReference type="InterPro" id="IPR046521">
    <property type="entry name" value="DUF6698"/>
</dbReference>